<evidence type="ECO:0000256" key="8">
    <source>
        <dbReference type="ARBA" id="ARBA00022777"/>
    </source>
</evidence>
<dbReference type="CDD" id="cd06225">
    <property type="entry name" value="HAMP"/>
    <property type="match status" value="1"/>
</dbReference>
<dbReference type="SMART" id="SM00388">
    <property type="entry name" value="HisKA"/>
    <property type="match status" value="1"/>
</dbReference>
<evidence type="ECO:0000256" key="1">
    <source>
        <dbReference type="ARBA" id="ARBA00000085"/>
    </source>
</evidence>
<dbReference type="SUPFAM" id="SSF55874">
    <property type="entry name" value="ATPase domain of HSP90 chaperone/DNA topoisomerase II/histidine kinase"/>
    <property type="match status" value="1"/>
</dbReference>
<keyword evidence="7" id="KW-0547">Nucleotide-binding</keyword>
<dbReference type="CDD" id="cd00075">
    <property type="entry name" value="HATPase"/>
    <property type="match status" value="1"/>
</dbReference>
<dbReference type="PROSITE" id="PS50109">
    <property type="entry name" value="HIS_KIN"/>
    <property type="match status" value="1"/>
</dbReference>
<comment type="caution">
    <text evidence="13">The sequence shown here is derived from an EMBL/GenBank/DDBJ whole genome shotgun (WGS) entry which is preliminary data.</text>
</comment>
<dbReference type="PANTHER" id="PTHR44936">
    <property type="entry name" value="SENSOR PROTEIN CREC"/>
    <property type="match status" value="1"/>
</dbReference>
<dbReference type="EC" id="2.7.13.3" evidence="3"/>
<feature type="domain" description="HAMP" evidence="12">
    <location>
        <begin position="256"/>
        <end position="309"/>
    </location>
</feature>
<dbReference type="Gene3D" id="6.10.340.10">
    <property type="match status" value="1"/>
</dbReference>
<proteinExistence type="predicted"/>
<evidence type="ECO:0000256" key="6">
    <source>
        <dbReference type="ARBA" id="ARBA00022679"/>
    </source>
</evidence>
<evidence type="ECO:0000256" key="3">
    <source>
        <dbReference type="ARBA" id="ARBA00012438"/>
    </source>
</evidence>
<dbReference type="SMART" id="SM00304">
    <property type="entry name" value="HAMP"/>
    <property type="match status" value="1"/>
</dbReference>
<dbReference type="InterPro" id="IPR036097">
    <property type="entry name" value="HisK_dim/P_sf"/>
</dbReference>
<dbReference type="InterPro" id="IPR003661">
    <property type="entry name" value="HisK_dim/P_dom"/>
</dbReference>
<dbReference type="GO" id="GO:0016301">
    <property type="term" value="F:kinase activity"/>
    <property type="evidence" value="ECO:0007669"/>
    <property type="project" value="UniProtKB-KW"/>
</dbReference>
<keyword evidence="6" id="KW-0808">Transferase</keyword>
<keyword evidence="10" id="KW-0812">Transmembrane</keyword>
<evidence type="ECO:0000256" key="4">
    <source>
        <dbReference type="ARBA" id="ARBA00022475"/>
    </source>
</evidence>
<keyword evidence="4" id="KW-1003">Cell membrane</keyword>
<protein>
    <recommendedName>
        <fullName evidence="3">histidine kinase</fullName>
        <ecNumber evidence="3">2.7.13.3</ecNumber>
    </recommendedName>
</protein>
<evidence type="ECO:0000256" key="10">
    <source>
        <dbReference type="SAM" id="Phobius"/>
    </source>
</evidence>
<keyword evidence="8 13" id="KW-0418">Kinase</keyword>
<feature type="domain" description="Histidine kinase" evidence="11">
    <location>
        <begin position="317"/>
        <end position="522"/>
    </location>
</feature>
<dbReference type="Gene3D" id="1.10.287.130">
    <property type="match status" value="1"/>
</dbReference>
<evidence type="ECO:0000313" key="14">
    <source>
        <dbReference type="Proteomes" id="UP001419910"/>
    </source>
</evidence>
<evidence type="ECO:0000256" key="9">
    <source>
        <dbReference type="ARBA" id="ARBA00022840"/>
    </source>
</evidence>
<keyword evidence="9" id="KW-0067">ATP-binding</keyword>
<dbReference type="SMART" id="SM00387">
    <property type="entry name" value="HATPase_c"/>
    <property type="match status" value="1"/>
</dbReference>
<name>A0ABU9Y4X9_9SPHN</name>
<keyword evidence="10" id="KW-1133">Transmembrane helix</keyword>
<gene>
    <name evidence="13" type="ORF">ABC974_14500</name>
</gene>
<dbReference type="Proteomes" id="UP001419910">
    <property type="component" value="Unassembled WGS sequence"/>
</dbReference>
<keyword evidence="14" id="KW-1185">Reference proteome</keyword>
<dbReference type="InterPro" id="IPR036890">
    <property type="entry name" value="HATPase_C_sf"/>
</dbReference>
<dbReference type="InterPro" id="IPR005467">
    <property type="entry name" value="His_kinase_dom"/>
</dbReference>
<dbReference type="Pfam" id="PF00672">
    <property type="entry name" value="HAMP"/>
    <property type="match status" value="1"/>
</dbReference>
<dbReference type="Pfam" id="PF02518">
    <property type="entry name" value="HATPase_c"/>
    <property type="match status" value="1"/>
</dbReference>
<keyword evidence="5" id="KW-0597">Phosphoprotein</keyword>
<evidence type="ECO:0000259" key="11">
    <source>
        <dbReference type="PROSITE" id="PS50109"/>
    </source>
</evidence>
<evidence type="ECO:0000256" key="7">
    <source>
        <dbReference type="ARBA" id="ARBA00022741"/>
    </source>
</evidence>
<comment type="catalytic activity">
    <reaction evidence="1">
        <text>ATP + protein L-histidine = ADP + protein N-phospho-L-histidine.</text>
        <dbReference type="EC" id="2.7.13.3"/>
    </reaction>
</comment>
<dbReference type="RefSeq" id="WP_343891140.1">
    <property type="nucleotide sequence ID" value="NZ_BAAAEH010000039.1"/>
</dbReference>
<reference evidence="13 14" key="1">
    <citation type="submission" date="2024-05" db="EMBL/GenBank/DDBJ databases">
        <authorList>
            <person name="Liu Q."/>
            <person name="Xin Y.-H."/>
        </authorList>
    </citation>
    <scope>NUCLEOTIDE SEQUENCE [LARGE SCALE GENOMIC DNA]</scope>
    <source>
        <strain evidence="13 14">CGMCC 1.10181</strain>
    </source>
</reference>
<dbReference type="InterPro" id="IPR003594">
    <property type="entry name" value="HATPase_dom"/>
</dbReference>
<sequence length="522" mass="56737">MIPNLIRAFKDFAKAHWPQLRLRTILLGTFLFVAALPGVAALFLRVYENTIVQQTEAELISQSVVLASAYKSAWRDGAPDRSRRFLAPEAPTIDLRTMPVLPPRPAPVRRGMPDPHAVRVAHILLPMASDAAAVTLTATRLLDAHGVVVLGRDDVLVSYADLPEVRTALAGRPRTVLRARGQYEPQSWLAVISRAYAIRVHHARPVIDQGRVIGVVMLSRTPRGLFVGLYQDRGKIALGIALILMTLLVLVALLSRGIARPIDALARASEDIARGRVAVPDTPVTAAVEIAQLYDNFRAMAERIERRSRYLKDFAAAVSHEFKTPLAGIRGALELLDEHGEEMSEEERRRFIANAAADADRLSRLVQRLLDLARADMANVDADARADIAAAARRVADSFRSDRFAIEVAASAAPMARITPEVVETLLETLVENSRQAGAERVTIRIEPADNGVLLWVSDDGPGIAIADLERIFEPFFTGRREAGGAGLGLAIARSLLAATGGTIVAKEVPAGACFRLRLPVA</sequence>
<evidence type="ECO:0000259" key="12">
    <source>
        <dbReference type="PROSITE" id="PS50885"/>
    </source>
</evidence>
<dbReference type="InterPro" id="IPR004358">
    <property type="entry name" value="Sig_transdc_His_kin-like_C"/>
</dbReference>
<evidence type="ECO:0000256" key="2">
    <source>
        <dbReference type="ARBA" id="ARBA00004651"/>
    </source>
</evidence>
<comment type="subcellular location">
    <subcellularLocation>
        <location evidence="2">Cell membrane</location>
        <topology evidence="2">Multi-pass membrane protein</topology>
    </subcellularLocation>
</comment>
<organism evidence="13 14">
    <name type="scientific">Sphingomonas oligophenolica</name>
    <dbReference type="NCBI Taxonomy" id="301154"/>
    <lineage>
        <taxon>Bacteria</taxon>
        <taxon>Pseudomonadati</taxon>
        <taxon>Pseudomonadota</taxon>
        <taxon>Alphaproteobacteria</taxon>
        <taxon>Sphingomonadales</taxon>
        <taxon>Sphingomonadaceae</taxon>
        <taxon>Sphingomonas</taxon>
    </lineage>
</organism>
<dbReference type="SUPFAM" id="SSF47384">
    <property type="entry name" value="Homodimeric domain of signal transducing histidine kinase"/>
    <property type="match status" value="1"/>
</dbReference>
<feature type="transmembrane region" description="Helical" evidence="10">
    <location>
        <begin position="236"/>
        <end position="254"/>
    </location>
</feature>
<evidence type="ECO:0000256" key="5">
    <source>
        <dbReference type="ARBA" id="ARBA00022553"/>
    </source>
</evidence>
<accession>A0ABU9Y4X9</accession>
<keyword evidence="10" id="KW-0472">Membrane</keyword>
<dbReference type="SUPFAM" id="SSF158472">
    <property type="entry name" value="HAMP domain-like"/>
    <property type="match status" value="1"/>
</dbReference>
<dbReference type="InterPro" id="IPR003660">
    <property type="entry name" value="HAMP_dom"/>
</dbReference>
<evidence type="ECO:0000313" key="13">
    <source>
        <dbReference type="EMBL" id="MEN2790848.1"/>
    </source>
</evidence>
<dbReference type="PANTHER" id="PTHR44936:SF10">
    <property type="entry name" value="SENSOR PROTEIN RSTB"/>
    <property type="match status" value="1"/>
</dbReference>
<dbReference type="PRINTS" id="PR00344">
    <property type="entry name" value="BCTRLSENSOR"/>
</dbReference>
<dbReference type="PROSITE" id="PS50885">
    <property type="entry name" value="HAMP"/>
    <property type="match status" value="1"/>
</dbReference>
<dbReference type="EMBL" id="JBDIME010000012">
    <property type="protein sequence ID" value="MEN2790848.1"/>
    <property type="molecule type" value="Genomic_DNA"/>
</dbReference>
<dbReference type="Gene3D" id="3.30.565.10">
    <property type="entry name" value="Histidine kinase-like ATPase, C-terminal domain"/>
    <property type="match status" value="1"/>
</dbReference>
<dbReference type="InterPro" id="IPR050980">
    <property type="entry name" value="2C_sensor_his_kinase"/>
</dbReference>
<dbReference type="CDD" id="cd00082">
    <property type="entry name" value="HisKA"/>
    <property type="match status" value="1"/>
</dbReference>
<dbReference type="Pfam" id="PF00512">
    <property type="entry name" value="HisKA"/>
    <property type="match status" value="1"/>
</dbReference>